<evidence type="ECO:0000313" key="2">
    <source>
        <dbReference type="Proteomes" id="UP000296706"/>
    </source>
</evidence>
<dbReference type="EMBL" id="CP031310">
    <property type="protein sequence ID" value="QCC52470.1"/>
    <property type="molecule type" value="Genomic_DNA"/>
</dbReference>
<sequence>MTSALDLLDRRNRRALWRALRGNFEPTDPPESPDSALTEVVQRPFESLPDTETRLSRLEQRLRDRGDRRSVFLSIYVKMTSEVRDGIENDQFEDPEWMRSYVRSFAEHYRRAFVHFEQGDVEAVPDPWQVAFGQAIGGDTLVMQDAFLGVNAHINFDLALALDDVGIDPNREAKYRDHCEINDVLSGLVDRQQEMLARLYAPGVENVDAVFGPFDEVLTLLSMTEGREQAWRVACVRTDVGWPLVDTYARWLLRTTALGVGALILGPGLDSGLLESLRRLEREELGLDAVLNRIAPDS</sequence>
<proteinExistence type="predicted"/>
<dbReference type="AlphaFoldDB" id="A0A4D6HFA1"/>
<dbReference type="STRING" id="1457250.GCA_000755225_01885"/>
<dbReference type="RefSeq" id="WP_049992793.1">
    <property type="nucleotide sequence ID" value="NZ_CP031310.1"/>
</dbReference>
<keyword evidence="2" id="KW-1185">Reference proteome</keyword>
<dbReference type="Proteomes" id="UP000296706">
    <property type="component" value="Chromosome"/>
</dbReference>
<dbReference type="InterPro" id="IPR046037">
    <property type="entry name" value="DUF5995"/>
</dbReference>
<dbReference type="KEGG" id="hsn:DV733_15060"/>
<organism evidence="1 2">
    <name type="scientific">Halapricum salinum</name>
    <dbReference type="NCBI Taxonomy" id="1457250"/>
    <lineage>
        <taxon>Archaea</taxon>
        <taxon>Methanobacteriati</taxon>
        <taxon>Methanobacteriota</taxon>
        <taxon>Stenosarchaea group</taxon>
        <taxon>Halobacteria</taxon>
        <taxon>Halobacteriales</taxon>
        <taxon>Haloarculaceae</taxon>
        <taxon>Halapricum</taxon>
    </lineage>
</organism>
<protein>
    <submittedName>
        <fullName evidence="1">Uncharacterized protein</fullName>
    </submittedName>
</protein>
<name>A0A4D6HFA1_9EURY</name>
<dbReference type="Pfam" id="PF19458">
    <property type="entry name" value="DUF5995"/>
    <property type="match status" value="1"/>
</dbReference>
<dbReference type="OrthoDB" id="340621at2157"/>
<accession>A0A4D6HFA1</accession>
<gene>
    <name evidence="1" type="ORF">DV733_15060</name>
</gene>
<evidence type="ECO:0000313" key="1">
    <source>
        <dbReference type="EMBL" id="QCC52470.1"/>
    </source>
</evidence>
<dbReference type="GeneID" id="39849206"/>
<reference evidence="1 2" key="1">
    <citation type="journal article" date="2019" name="Nat. Commun.">
        <title>A new type of DNA phosphorothioation-based antiviral system in archaea.</title>
        <authorList>
            <person name="Xiong L."/>
            <person name="Liu S."/>
            <person name="Chen S."/>
            <person name="Xiao Y."/>
            <person name="Zhu B."/>
            <person name="Gao Y."/>
            <person name="Zhang Y."/>
            <person name="Chen B."/>
            <person name="Luo J."/>
            <person name="Deng Z."/>
            <person name="Chen X."/>
            <person name="Wang L."/>
            <person name="Chen S."/>
        </authorList>
    </citation>
    <scope>NUCLEOTIDE SEQUENCE [LARGE SCALE GENOMIC DNA]</scope>
    <source>
        <strain evidence="1 2">CBA1105</strain>
    </source>
</reference>